<dbReference type="AlphaFoldDB" id="D5H8C3"/>
<protein>
    <submittedName>
        <fullName evidence="2">Uncharacterized protein</fullName>
    </submittedName>
</protein>
<dbReference type="Proteomes" id="UP000000933">
    <property type="component" value="Chromosome"/>
</dbReference>
<evidence type="ECO:0000313" key="3">
    <source>
        <dbReference type="Proteomes" id="UP000000933"/>
    </source>
</evidence>
<gene>
    <name evidence="2" type="ordered locus">SRM_01357</name>
</gene>
<accession>D5H8C3</accession>
<reference evidence="2 3" key="1">
    <citation type="journal article" date="2010" name="ISME J.">
        <title>Fine-scale evolution: genomic, phenotypic and ecological differentiation in two coexisting Salinibacter ruber strains.</title>
        <authorList>
            <person name="Pena A."/>
            <person name="Teeling H."/>
            <person name="Huerta-Cepas J."/>
            <person name="Santos F."/>
            <person name="Yarza P."/>
            <person name="Brito-Echeverria J."/>
            <person name="Lucio M."/>
            <person name="Schmitt-Kopplin P."/>
            <person name="Meseguer I."/>
            <person name="Schenowitz C."/>
            <person name="Dossat C."/>
            <person name="Barbe V."/>
            <person name="Dopazo J."/>
            <person name="Rossello-Mora R."/>
            <person name="Schuler M."/>
            <person name="Glockner F.O."/>
            <person name="Amann R."/>
            <person name="Gabaldon T."/>
            <person name="Anton J."/>
        </authorList>
    </citation>
    <scope>NUCLEOTIDE SEQUENCE [LARGE SCALE GENOMIC DNA]</scope>
    <source>
        <strain evidence="2 3">M8</strain>
    </source>
</reference>
<evidence type="ECO:0000313" key="2">
    <source>
        <dbReference type="EMBL" id="CBH24278.1"/>
    </source>
</evidence>
<reference evidence="3" key="2">
    <citation type="submission" date="2010-04" db="EMBL/GenBank/DDBJ databases">
        <title>Genome sequence of Salinibacter ruber M8.</title>
        <authorList>
            <consortium name="Genoscope"/>
        </authorList>
    </citation>
    <scope>NUCLEOTIDE SEQUENCE [LARGE SCALE GENOMIC DNA]</scope>
    <source>
        <strain evidence="3">M8</strain>
    </source>
</reference>
<evidence type="ECO:0000256" key="1">
    <source>
        <dbReference type="SAM" id="MobiDB-lite"/>
    </source>
</evidence>
<proteinExistence type="predicted"/>
<name>D5H8C3_SALRM</name>
<organism evidence="2 3">
    <name type="scientific">Salinibacter ruber (strain M8)</name>
    <dbReference type="NCBI Taxonomy" id="761659"/>
    <lineage>
        <taxon>Bacteria</taxon>
        <taxon>Pseudomonadati</taxon>
        <taxon>Rhodothermota</taxon>
        <taxon>Rhodothermia</taxon>
        <taxon>Rhodothermales</taxon>
        <taxon>Salinibacteraceae</taxon>
        <taxon>Salinibacter</taxon>
    </lineage>
</organism>
<sequence>MFVLRTRPSVTNGEGNGDEKQGGEWVRPTSGKGESATKSSECPPVSTGALGACLDADGTVHTGHTGVAIGDLRVAATARPANSGGLSLLFVKGRPVAS</sequence>
<feature type="region of interest" description="Disordered" evidence="1">
    <location>
        <begin position="1"/>
        <end position="48"/>
    </location>
</feature>
<dbReference type="KEGG" id="srm:SRM_01357"/>
<dbReference type="HOGENOM" id="CLU_2332038_0_0_10"/>
<dbReference type="EMBL" id="FP565814">
    <property type="protein sequence ID" value="CBH24278.1"/>
    <property type="molecule type" value="Genomic_DNA"/>
</dbReference>